<evidence type="ECO:0000313" key="1">
    <source>
        <dbReference type="EMBL" id="KAK2092073.1"/>
    </source>
</evidence>
<sequence length="81" mass="9407">MHAQVLHQYQTYNIDLIKEAMALLCGPYRNHHLRRVSVVPAVEYDLNPVDKRPFHFSPAIQPFLAPQSVHNPNPRQTRPEP</sequence>
<reference evidence="1 2" key="1">
    <citation type="submission" date="2023-05" db="EMBL/GenBank/DDBJ databases">
        <title>B98-5 Cell Line De Novo Hybrid Assembly: An Optical Mapping Approach.</title>
        <authorList>
            <person name="Kananen K."/>
            <person name="Auerbach J.A."/>
            <person name="Kautto E."/>
            <person name="Blachly J.S."/>
        </authorList>
    </citation>
    <scope>NUCLEOTIDE SEQUENCE [LARGE SCALE GENOMIC DNA]</scope>
    <source>
        <strain evidence="1">B95-8</strain>
        <tissue evidence="1">Cell line</tissue>
    </source>
</reference>
<protein>
    <submittedName>
        <fullName evidence="1">Uncharacterized protein</fullName>
    </submittedName>
</protein>
<accession>A0ABQ9U4T6</accession>
<dbReference type="EMBL" id="JASSZA010000015">
    <property type="protein sequence ID" value="KAK2092073.1"/>
    <property type="molecule type" value="Genomic_DNA"/>
</dbReference>
<comment type="caution">
    <text evidence="1">The sequence shown here is derived from an EMBL/GenBank/DDBJ whole genome shotgun (WGS) entry which is preliminary data.</text>
</comment>
<organism evidence="1 2">
    <name type="scientific">Saguinus oedipus</name>
    <name type="common">Cotton-top tamarin</name>
    <name type="synonym">Oedipomidas oedipus</name>
    <dbReference type="NCBI Taxonomy" id="9490"/>
    <lineage>
        <taxon>Eukaryota</taxon>
        <taxon>Metazoa</taxon>
        <taxon>Chordata</taxon>
        <taxon>Craniata</taxon>
        <taxon>Vertebrata</taxon>
        <taxon>Euteleostomi</taxon>
        <taxon>Mammalia</taxon>
        <taxon>Eutheria</taxon>
        <taxon>Euarchontoglires</taxon>
        <taxon>Primates</taxon>
        <taxon>Haplorrhini</taxon>
        <taxon>Platyrrhini</taxon>
        <taxon>Cebidae</taxon>
        <taxon>Callitrichinae</taxon>
        <taxon>Saguinus</taxon>
    </lineage>
</organism>
<evidence type="ECO:0000313" key="2">
    <source>
        <dbReference type="Proteomes" id="UP001266305"/>
    </source>
</evidence>
<proteinExistence type="predicted"/>
<name>A0ABQ9U4T6_SAGOE</name>
<gene>
    <name evidence="1" type="ORF">P7K49_028601</name>
</gene>
<keyword evidence="2" id="KW-1185">Reference proteome</keyword>
<dbReference type="Proteomes" id="UP001266305">
    <property type="component" value="Unassembled WGS sequence"/>
</dbReference>